<dbReference type="FunFam" id="3.40.50.12780:FF:000012">
    <property type="entry name" value="Non-ribosomal peptide synthetase"/>
    <property type="match status" value="2"/>
</dbReference>
<dbReference type="CDD" id="cd05235">
    <property type="entry name" value="SDR_e1"/>
    <property type="match status" value="1"/>
</dbReference>
<keyword evidence="4" id="KW-0597">Phosphoprotein</keyword>
<dbReference type="InterPro" id="IPR036736">
    <property type="entry name" value="ACP-like_sf"/>
</dbReference>
<dbReference type="RefSeq" id="WP_015207072.1">
    <property type="nucleotide sequence ID" value="NC_019757.1"/>
</dbReference>
<dbReference type="InterPro" id="IPR006162">
    <property type="entry name" value="Ppantetheine_attach_site"/>
</dbReference>
<dbReference type="Pfam" id="PF00668">
    <property type="entry name" value="Condensation"/>
    <property type="match status" value="2"/>
</dbReference>
<feature type="domain" description="Carrier" evidence="6">
    <location>
        <begin position="2030"/>
        <end position="2105"/>
    </location>
</feature>
<dbReference type="PROSITE" id="PS00012">
    <property type="entry name" value="PHOSPHOPANTETHEINE"/>
    <property type="match status" value="1"/>
</dbReference>
<evidence type="ECO:0000256" key="5">
    <source>
        <dbReference type="ARBA" id="ARBA00022598"/>
    </source>
</evidence>
<dbReference type="InterPro" id="IPR000873">
    <property type="entry name" value="AMP-dep_synth/lig_dom"/>
</dbReference>
<organism evidence="7 8">
    <name type="scientific">Cylindrospermum stagnale PCC 7417</name>
    <dbReference type="NCBI Taxonomy" id="56107"/>
    <lineage>
        <taxon>Bacteria</taxon>
        <taxon>Bacillati</taxon>
        <taxon>Cyanobacteriota</taxon>
        <taxon>Cyanophyceae</taxon>
        <taxon>Nostocales</taxon>
        <taxon>Nostocaceae</taxon>
        <taxon>Cylindrospermum</taxon>
    </lineage>
</organism>
<dbReference type="CDD" id="cd19531">
    <property type="entry name" value="LCL_NRPS-like"/>
    <property type="match status" value="1"/>
</dbReference>
<dbReference type="FunFam" id="1.10.1200.10:FF:000005">
    <property type="entry name" value="Nonribosomal peptide synthetase 1"/>
    <property type="match status" value="1"/>
</dbReference>
<comment type="cofactor">
    <cofactor evidence="1">
        <name>pantetheine 4'-phosphate</name>
        <dbReference type="ChEBI" id="CHEBI:47942"/>
    </cofactor>
</comment>
<dbReference type="InterPro" id="IPR020806">
    <property type="entry name" value="PKS_PP-bd"/>
</dbReference>
<dbReference type="GO" id="GO:0008610">
    <property type="term" value="P:lipid biosynthetic process"/>
    <property type="evidence" value="ECO:0007669"/>
    <property type="project" value="UniProtKB-ARBA"/>
</dbReference>
<dbReference type="Pfam" id="PF00501">
    <property type="entry name" value="AMP-binding"/>
    <property type="match status" value="2"/>
</dbReference>
<dbReference type="NCBIfam" id="TIGR01746">
    <property type="entry name" value="Thioester-redct"/>
    <property type="match status" value="1"/>
</dbReference>
<dbReference type="NCBIfam" id="NF003417">
    <property type="entry name" value="PRK04813.1"/>
    <property type="match status" value="2"/>
</dbReference>
<dbReference type="Gene3D" id="3.30.559.30">
    <property type="entry name" value="Nonribosomal peptide synthetase, condensation domain"/>
    <property type="match status" value="2"/>
</dbReference>
<keyword evidence="8" id="KW-1185">Reference proteome</keyword>
<dbReference type="HOGENOM" id="CLU_000022_0_3_3"/>
<dbReference type="Pfam" id="PF00550">
    <property type="entry name" value="PP-binding"/>
    <property type="match status" value="2"/>
</dbReference>
<dbReference type="SUPFAM" id="SSF51735">
    <property type="entry name" value="NAD(P)-binding Rossmann-fold domains"/>
    <property type="match status" value="1"/>
</dbReference>
<dbReference type="InterPro" id="IPR009081">
    <property type="entry name" value="PP-bd_ACP"/>
</dbReference>
<protein>
    <submittedName>
        <fullName evidence="7">Amino acid adenylation enzyme/thioester reductase family protein</fullName>
    </submittedName>
</protein>
<dbReference type="GO" id="GO:0005829">
    <property type="term" value="C:cytosol"/>
    <property type="evidence" value="ECO:0007669"/>
    <property type="project" value="TreeGrafter"/>
</dbReference>
<dbReference type="InterPro" id="IPR010071">
    <property type="entry name" value="AA_adenyl_dom"/>
</dbReference>
<dbReference type="GO" id="GO:0016874">
    <property type="term" value="F:ligase activity"/>
    <property type="evidence" value="ECO:0007669"/>
    <property type="project" value="UniProtKB-KW"/>
</dbReference>
<dbReference type="STRING" id="56107.Cylst_1532"/>
<name>K9WVK1_9NOST</name>
<dbReference type="GO" id="GO:0031177">
    <property type="term" value="F:phosphopantetheine binding"/>
    <property type="evidence" value="ECO:0007669"/>
    <property type="project" value="InterPro"/>
</dbReference>
<dbReference type="CDD" id="cd12116">
    <property type="entry name" value="A_NRPS_Ta1_like"/>
    <property type="match status" value="1"/>
</dbReference>
<dbReference type="GO" id="GO:0043041">
    <property type="term" value="P:amino acid activation for nonribosomal peptide biosynthetic process"/>
    <property type="evidence" value="ECO:0007669"/>
    <property type="project" value="TreeGrafter"/>
</dbReference>
<dbReference type="NCBIfam" id="TIGR01733">
    <property type="entry name" value="AA-adenyl-dom"/>
    <property type="match status" value="2"/>
</dbReference>
<evidence type="ECO:0000256" key="1">
    <source>
        <dbReference type="ARBA" id="ARBA00001957"/>
    </source>
</evidence>
<keyword evidence="3" id="KW-0596">Phosphopantetheine</keyword>
<dbReference type="Gene3D" id="3.40.50.1820">
    <property type="entry name" value="alpha/beta hydrolase"/>
    <property type="match status" value="1"/>
</dbReference>
<dbReference type="FunFam" id="3.30.559.10:FF:000012">
    <property type="entry name" value="Non-ribosomal peptide synthetase"/>
    <property type="match status" value="1"/>
</dbReference>
<dbReference type="InterPro" id="IPR013120">
    <property type="entry name" value="FAR_NAD-bd"/>
</dbReference>
<evidence type="ECO:0000256" key="3">
    <source>
        <dbReference type="ARBA" id="ARBA00022450"/>
    </source>
</evidence>
<dbReference type="InterPro" id="IPR029058">
    <property type="entry name" value="AB_hydrolase_fold"/>
</dbReference>
<dbReference type="CDD" id="cd19543">
    <property type="entry name" value="DCL_NRPS"/>
    <property type="match status" value="1"/>
</dbReference>
<sequence>MNKKNIENIYPLSPTQQGILFHTLRAPESGVYVVQSCYTFSKSVNFTAFKQAWEQVINQHPILRTSFHWKQQKEPFQVVYKSVDLPWQTDNWQELSVVKQQKQLEVLLAADYQQGFDISQAPLMRLTFIQVAKETYHFIWSSHHLILDGWSAALVLHQVFQAYEALCQGQVLTLPRCRPYQDYIAWLQQQNLVQAETFWRQILKGFTAPTQLSIGNLSNNSATGSGEELTKLSPATTAALQSLVRQHKLTLNTLIQGAWSILLSRYSGEKDVVFGATAAGRPPALTGSESMVGLFINTLPVRVQISGEELLIPWLQKLQAQQVEAQQYEYSPLVQVQGWSEVPRNLPLFETILVFENYPVDASLKVKATEMQIHDIRSAESTNYAITLSVEVSTELKLEILYDRTRFDADTITRILGHLQKLLESIVTNPHQSLSSLPILTTAEIHQQLVEWNNTQTDYPQDKCIHQLFEEQVEKTPDAVAVVFENEQLTYRELNQQTNQLAHYLQKLGVSPDVLVGICVERSLEMIIAVLGVLKAGGAYVPLDSNLPPQRLAFMLQDADCPVLLTQTNLLDTLPSYQGNIVCLDADWQLILQESESNLSSSTVKAENLAYLIYTSGSTGQAKGVMVEHRGVVNAYFSWEEAYQLRSLVHDHLQMASFSFDVFVGDLSRALCSGGKLVLCPRDFLLEPKQLYAYICQHKVDCAEFVPTVLNNLIQYLESSQQCLKFMRLVICGSDSWYGSEYRKYQTFLGEETRLINSFGLTEATIDSSYFESTTGNLSTEHLVPIGRPFSNTQLYILDSCLQPVPIGVSGELYIGGVGLARGYHNRPDLTEEKFIPNIFSNDPGTRLYKTGDLAYYLPDGNIVFVGRIDHQVKIRGFRIELLEIEAVLAKHSDVQQTVVIANQNSLVAYVVANCQNTPTVSQLRDFLKQQLPYYMVPNTFVFLESLPLTPNGKVDRKALPEIDATEVNEIKGFVVPRTPAEEMLVEIWANILGLEKVGIHDNFFELGGHSLLATQVISQVRKAFQVEIPLRTLFENSTVATFSDRLQTIRQQQLGLPPQSLQVCDRPSELPLSFAQARLWFLDQLESEKSVYNMPSAVKLIGNLSIGALEQSFNEIISRHEALRTTLVMGSKQLMQVIACQQTLSLTIVDLQDLNAEEQEEEVQRLALAEAKHPFDLSIGPLLRVTLLQLNQTENILLLTMHHIVGDAWSMGVLVQELGALYEGFVSGQQPQLPELPIQYADFAVWQRQWLQGEVLETQLAYWKQQLGGAPASLNLPTDRPRPPVQTFRGETTSFVLSVELSEAIKTLSRQEGVTLFMTLLAAFKVLLYRYSDTGDIVVGSPIANRHRAELERLIGFFVNTLVLRTDLSDNPTFRGLLTRVREVTLGAYDHQDLPFDLLVEELKPERDLSYTPLFQVMFILQNAPMSAIELSDLTLQSVETSSKTAKFDLTLSIQENESGISGELEYNCDLFDATTIARMAEHFQILLAGIVANPQERVAQLPLLTPTEKHRLLVEWNDTQTDYPQDKCIDQLFEEQVEKTPNAVAVVFENQQLTYRELNRRANQLAHYLQKCGVGPEVPVCICVERSLEMIVGLLGILKAGGAYVPLDPGYPQERLEYIKQDVQAPLLLTQQKLKLQLFNEAAQVMCLDSDWEKITQQSQENLVTAANADNLAYVIYTSGSTGNPKGVEIAHGNVANFLNAMQQSVGIQQQDVLLAVTTLAFDIAALEIFLPLIIGGRVVIASREVVSDGVQLSALLANSQATVMQATPATWRMLLAVGWLSNKQLKILCGGEALPRQLANQLLQQCHSLWNLYGPTETTIWSTVHQVEYGDQPVSIGRAIANTQVYILDSQLQPTPIGVPGELYIGGAGIARGYWHRPELTAQRFIDNPFTIESAQKLYKTGDLVRYLSDRQIEYLGRLDHQVKIRGFRIELLEIEAALAKHQDVLQAVAIANQDSLVAYVVARSLNTPTVNELRDFLKQKLPYYMVPNTFVFLESLPLTPNGKVNRKDLPAPDEIAKIKPEKVLKLPCTLLEKQLVAIWSEILNIQQISIDDNFFDLGGHSLLIVQLFSRIRAAFQVNLPLQTLFEAPTVETLAAKLEIAHQAQSSTVTTANPTLNLEAEAVLDPAITADGKPIDYITEPACIFLTGATGFLGAFLLDELLQQTQADIYCLVRAANAEEGKQKIRRSLESYLIGNESQSSRIIPVLGDLSQPLLGLSQTQFTALAKKLDVIYHNGAWVHHASPYSTLKAANVLGTQEVLRLASQVKIKPVHFISTISVFSAPVGTGRQLIREQSSLDDYPVPKDGYTQSKWVAEKLVNIARKRGLPVSIYRPGRISGHSKTGAFNPNDFFYKLLIGCIQLGSVPDEKYLENLAPVDYISKAIVYLSSQKQSSGKAFHLLNSQPLELRTLFNVIRSFGYSLQQIPIDQWRQELAKIAENFPNHPLYSLVPLLSTQESTATTSQTQLLKFDCQNTLDLLSGTSIVCPPVDHELFNIYISYLIKIGLLNSSQTKSKV</sequence>
<dbReference type="SMART" id="SM00823">
    <property type="entry name" value="PKS_PP"/>
    <property type="match status" value="2"/>
</dbReference>
<proteinExistence type="inferred from homology"/>
<keyword evidence="5" id="KW-0436">Ligase</keyword>
<dbReference type="PROSITE" id="PS50075">
    <property type="entry name" value="CARRIER"/>
    <property type="match status" value="2"/>
</dbReference>
<dbReference type="InterPro" id="IPR045851">
    <property type="entry name" value="AMP-bd_C_sf"/>
</dbReference>
<dbReference type="Pfam" id="PF07993">
    <property type="entry name" value="NAD_binding_4"/>
    <property type="match status" value="1"/>
</dbReference>
<dbReference type="SUPFAM" id="SSF52777">
    <property type="entry name" value="CoA-dependent acyltransferases"/>
    <property type="match status" value="4"/>
</dbReference>
<dbReference type="Gene3D" id="2.30.38.10">
    <property type="entry name" value="Luciferase, Domain 3"/>
    <property type="match status" value="2"/>
</dbReference>
<dbReference type="InterPro" id="IPR036291">
    <property type="entry name" value="NAD(P)-bd_dom_sf"/>
</dbReference>
<evidence type="ECO:0000313" key="7">
    <source>
        <dbReference type="EMBL" id="AFZ23816.1"/>
    </source>
</evidence>
<comment type="similarity">
    <text evidence="2">Belongs to the ATP-dependent AMP-binding enzyme family.</text>
</comment>
<dbReference type="Gene3D" id="3.40.50.720">
    <property type="entry name" value="NAD(P)-binding Rossmann-like Domain"/>
    <property type="match status" value="1"/>
</dbReference>
<evidence type="ECO:0000256" key="4">
    <source>
        <dbReference type="ARBA" id="ARBA00022553"/>
    </source>
</evidence>
<dbReference type="Gene3D" id="3.30.300.30">
    <property type="match status" value="2"/>
</dbReference>
<dbReference type="FunFam" id="2.30.38.10:FF:000001">
    <property type="entry name" value="Non-ribosomal peptide synthetase PvdI"/>
    <property type="match status" value="2"/>
</dbReference>
<dbReference type="FunFam" id="1.10.1200.10:FF:000016">
    <property type="entry name" value="Non-ribosomal peptide synthase"/>
    <property type="match status" value="1"/>
</dbReference>
<dbReference type="KEGG" id="csg:Cylst_1532"/>
<dbReference type="EMBL" id="CP003642">
    <property type="protein sequence ID" value="AFZ23816.1"/>
    <property type="molecule type" value="Genomic_DNA"/>
</dbReference>
<dbReference type="PANTHER" id="PTHR45527">
    <property type="entry name" value="NONRIBOSOMAL PEPTIDE SYNTHETASE"/>
    <property type="match status" value="1"/>
</dbReference>
<dbReference type="InterPro" id="IPR023213">
    <property type="entry name" value="CAT-like_dom_sf"/>
</dbReference>
<dbReference type="Gene3D" id="3.40.50.980">
    <property type="match status" value="4"/>
</dbReference>
<dbReference type="PANTHER" id="PTHR45527:SF14">
    <property type="entry name" value="PLIPASTATIN SYNTHASE SUBUNIT B"/>
    <property type="match status" value="1"/>
</dbReference>
<dbReference type="eggNOG" id="COG3320">
    <property type="taxonomic scope" value="Bacteria"/>
</dbReference>
<dbReference type="Pfam" id="PF13193">
    <property type="entry name" value="AMP-binding_C"/>
    <property type="match status" value="2"/>
</dbReference>
<dbReference type="GO" id="GO:0072330">
    <property type="term" value="P:monocarboxylic acid biosynthetic process"/>
    <property type="evidence" value="ECO:0007669"/>
    <property type="project" value="UniProtKB-ARBA"/>
</dbReference>
<dbReference type="FunFam" id="3.30.300.30:FF:000010">
    <property type="entry name" value="Enterobactin synthetase component F"/>
    <property type="match status" value="2"/>
</dbReference>
<gene>
    <name evidence="7" type="ORF">Cylst_1532</name>
</gene>
<dbReference type="InterPro" id="IPR020845">
    <property type="entry name" value="AMP-binding_CS"/>
</dbReference>
<accession>K9WVK1</accession>
<evidence type="ECO:0000259" key="6">
    <source>
        <dbReference type="PROSITE" id="PS50075"/>
    </source>
</evidence>
<evidence type="ECO:0000256" key="2">
    <source>
        <dbReference type="ARBA" id="ARBA00006432"/>
    </source>
</evidence>
<dbReference type="InterPro" id="IPR025110">
    <property type="entry name" value="AMP-bd_C"/>
</dbReference>
<dbReference type="FunFam" id="3.40.50.980:FF:000001">
    <property type="entry name" value="Non-ribosomal peptide synthetase"/>
    <property type="match status" value="2"/>
</dbReference>
<dbReference type="SUPFAM" id="SSF47336">
    <property type="entry name" value="ACP-like"/>
    <property type="match status" value="2"/>
</dbReference>
<dbReference type="GO" id="GO:0044550">
    <property type="term" value="P:secondary metabolite biosynthetic process"/>
    <property type="evidence" value="ECO:0007669"/>
    <property type="project" value="UniProtKB-ARBA"/>
</dbReference>
<reference evidence="7 8" key="1">
    <citation type="submission" date="2012-06" db="EMBL/GenBank/DDBJ databases">
        <title>Finished chromosome of genome of Cylindrospermum stagnale PCC 7417.</title>
        <authorList>
            <consortium name="US DOE Joint Genome Institute"/>
            <person name="Gugger M."/>
            <person name="Coursin T."/>
            <person name="Rippka R."/>
            <person name="Tandeau De Marsac N."/>
            <person name="Huntemann M."/>
            <person name="Wei C.-L."/>
            <person name="Han J."/>
            <person name="Detter J.C."/>
            <person name="Han C."/>
            <person name="Tapia R."/>
            <person name="Chen A."/>
            <person name="Kyrpides N."/>
            <person name="Mavromatis K."/>
            <person name="Markowitz V."/>
            <person name="Szeto E."/>
            <person name="Ivanova N."/>
            <person name="Pagani I."/>
            <person name="Pati A."/>
            <person name="Goodwin L."/>
            <person name="Nordberg H.P."/>
            <person name="Cantor M.N."/>
            <person name="Hua S.X."/>
            <person name="Woyke T."/>
            <person name="Kerfeld C.A."/>
        </authorList>
    </citation>
    <scope>NUCLEOTIDE SEQUENCE [LARGE SCALE GENOMIC DNA]</scope>
    <source>
        <strain evidence="7 8">PCC 7417</strain>
    </source>
</reference>
<dbReference type="Proteomes" id="UP000010475">
    <property type="component" value="Chromosome"/>
</dbReference>
<dbReference type="CDD" id="cd05930">
    <property type="entry name" value="A_NRPS"/>
    <property type="match status" value="1"/>
</dbReference>
<dbReference type="PATRIC" id="fig|56107.3.peg.1728"/>
<dbReference type="Gene3D" id="3.30.559.10">
    <property type="entry name" value="Chloramphenicol acetyltransferase-like domain"/>
    <property type="match status" value="2"/>
</dbReference>
<dbReference type="PROSITE" id="PS00455">
    <property type="entry name" value="AMP_BINDING"/>
    <property type="match status" value="2"/>
</dbReference>
<dbReference type="Gene3D" id="1.10.1200.10">
    <property type="entry name" value="ACP-like"/>
    <property type="match status" value="1"/>
</dbReference>
<dbReference type="InterPro" id="IPR010080">
    <property type="entry name" value="Thioester_reductase-like_dom"/>
</dbReference>
<dbReference type="OrthoDB" id="473401at2"/>
<dbReference type="FunFam" id="3.30.559.30:FF:000001">
    <property type="entry name" value="Non-ribosomal peptide synthetase"/>
    <property type="match status" value="1"/>
</dbReference>
<dbReference type="SUPFAM" id="SSF56801">
    <property type="entry name" value="Acetyl-CoA synthetase-like"/>
    <property type="match status" value="2"/>
</dbReference>
<feature type="domain" description="Carrier" evidence="6">
    <location>
        <begin position="976"/>
        <end position="1051"/>
    </location>
</feature>
<dbReference type="InterPro" id="IPR001242">
    <property type="entry name" value="Condensation_dom"/>
</dbReference>
<dbReference type="eggNOG" id="COG1020">
    <property type="taxonomic scope" value="Bacteria"/>
</dbReference>
<evidence type="ECO:0000313" key="8">
    <source>
        <dbReference type="Proteomes" id="UP000010475"/>
    </source>
</evidence>